<keyword evidence="4" id="KW-1185">Reference proteome</keyword>
<dbReference type="EMBL" id="NWUJ01000010">
    <property type="protein sequence ID" value="PFH32617.1"/>
    <property type="molecule type" value="Genomic_DNA"/>
</dbReference>
<comment type="function">
    <text evidence="1">Mitochondrial intermembrane chaperone that participates in the import and insertion of some multi-pass transmembrane proteins into the mitochondrial inner membrane. Also required for the transfer of beta-barrel precursors from the TOM complex to the sorting and assembly machinery (SAM complex) of the outer membrane. Acts as a chaperone-like protein that protects the hydrophobic precursors from aggregation and guide them through the mitochondrial intermembrane space.</text>
</comment>
<dbReference type="Pfam" id="PF02953">
    <property type="entry name" value="zf-Tim10_DDP"/>
    <property type="match status" value="1"/>
</dbReference>
<keyword evidence="1" id="KW-0999">Mitochondrion inner membrane</keyword>
<feature type="domain" description="Tim10-like" evidence="2">
    <location>
        <begin position="13"/>
        <end position="72"/>
    </location>
</feature>
<reference evidence="3 4" key="1">
    <citation type="submission" date="2017-09" db="EMBL/GenBank/DDBJ databases">
        <title>Genome sequencing of Besnoitia besnoiti strain Bb-Ger1.</title>
        <authorList>
            <person name="Schares G."/>
            <person name="Venepally P."/>
            <person name="Lorenzi H.A."/>
        </authorList>
    </citation>
    <scope>NUCLEOTIDE SEQUENCE [LARGE SCALE GENOMIC DNA]</scope>
    <source>
        <strain evidence="3 4">Bb-Ger1</strain>
    </source>
</reference>
<evidence type="ECO:0000313" key="3">
    <source>
        <dbReference type="EMBL" id="PFH32617.1"/>
    </source>
</evidence>
<dbReference type="AlphaFoldDB" id="A0A2A9MAH7"/>
<dbReference type="Proteomes" id="UP000224006">
    <property type="component" value="Chromosome IX"/>
</dbReference>
<accession>A0A2A9MAH7</accession>
<evidence type="ECO:0000259" key="2">
    <source>
        <dbReference type="Pfam" id="PF02953"/>
    </source>
</evidence>
<dbReference type="GO" id="GO:0005743">
    <property type="term" value="C:mitochondrial inner membrane"/>
    <property type="evidence" value="ECO:0007669"/>
    <property type="project" value="UniProtKB-SubCell"/>
</dbReference>
<dbReference type="SUPFAM" id="SSF144122">
    <property type="entry name" value="Tim10-like"/>
    <property type="match status" value="1"/>
</dbReference>
<evidence type="ECO:0000313" key="4">
    <source>
        <dbReference type="Proteomes" id="UP000224006"/>
    </source>
</evidence>
<keyword evidence="1" id="KW-0143">Chaperone</keyword>
<dbReference type="InterPro" id="IPR035427">
    <property type="entry name" value="Tim10-like_dom_sf"/>
</dbReference>
<comment type="subcellular location">
    <subcellularLocation>
        <location evidence="1">Mitochondrion inner membrane</location>
        <topology evidence="1">Peripheral membrane protein</topology>
        <orientation evidence="1">Intermembrane side</orientation>
    </subcellularLocation>
</comment>
<sequence>MDSELSADKLQEMETQLAMVLEGQRQTMKLLDRCFSRCVDVPGNSLTSAQQQCISNCTKTYWQASMFCTERLRGLAEKELQAQESASGFSR</sequence>
<proteinExistence type="inferred from homology"/>
<keyword evidence="1" id="KW-0472">Membrane</keyword>
<name>A0A2A9MAH7_BESBE</name>
<dbReference type="VEuPathDB" id="ToxoDB:BESB_012290"/>
<evidence type="ECO:0000256" key="1">
    <source>
        <dbReference type="RuleBase" id="RU367043"/>
    </source>
</evidence>
<comment type="similarity">
    <text evidence="1">Belongs to the small Tim family.</text>
</comment>
<keyword evidence="1" id="KW-0813">Transport</keyword>
<keyword evidence="1" id="KW-1015">Disulfide bond</keyword>
<protein>
    <recommendedName>
        <fullName evidence="1">Mitochondrial import inner membrane translocase subunit</fullName>
    </recommendedName>
</protein>
<keyword evidence="1" id="KW-0496">Mitochondrion</keyword>
<comment type="subunit">
    <text evidence="1">Heterohexamer.</text>
</comment>
<keyword evidence="1" id="KW-0811">Translocation</keyword>
<dbReference type="InterPro" id="IPR004217">
    <property type="entry name" value="Tim10-like"/>
</dbReference>
<organism evidence="3 4">
    <name type="scientific">Besnoitia besnoiti</name>
    <name type="common">Apicomplexan protozoan</name>
    <dbReference type="NCBI Taxonomy" id="94643"/>
    <lineage>
        <taxon>Eukaryota</taxon>
        <taxon>Sar</taxon>
        <taxon>Alveolata</taxon>
        <taxon>Apicomplexa</taxon>
        <taxon>Conoidasida</taxon>
        <taxon>Coccidia</taxon>
        <taxon>Eucoccidiorida</taxon>
        <taxon>Eimeriorina</taxon>
        <taxon>Sarcocystidae</taxon>
        <taxon>Besnoitia</taxon>
    </lineage>
</organism>
<comment type="domain">
    <text evidence="1">The twin CX3C motif contains 4 conserved Cys residues that form 2 disulfide bonds in the mitochondrial intermembrane space.</text>
</comment>
<dbReference type="GO" id="GO:0015031">
    <property type="term" value="P:protein transport"/>
    <property type="evidence" value="ECO:0007669"/>
    <property type="project" value="UniProtKB-KW"/>
</dbReference>
<dbReference type="KEGG" id="bbes:BESB_012290"/>
<comment type="caution">
    <text evidence="3">The sequence shown here is derived from an EMBL/GenBank/DDBJ whole genome shotgun (WGS) entry which is preliminary data.</text>
</comment>
<keyword evidence="1" id="KW-0653">Protein transport</keyword>
<dbReference type="GeneID" id="40306291"/>
<dbReference type="OrthoDB" id="344165at2759"/>
<dbReference type="STRING" id="94643.A0A2A9MAH7"/>
<gene>
    <name evidence="3" type="ORF">BESB_012290</name>
</gene>
<dbReference type="RefSeq" id="XP_029216626.1">
    <property type="nucleotide sequence ID" value="XM_029359959.1"/>
</dbReference>
<dbReference type="Gene3D" id="1.10.287.810">
    <property type="entry name" value="Mitochondrial import inner membrane translocase subunit tim13 like domains"/>
    <property type="match status" value="1"/>
</dbReference>